<dbReference type="STRING" id="1470434.AZF00_04620"/>
<dbReference type="RefSeq" id="WP_008246321.1">
    <property type="nucleotide sequence ID" value="NZ_CP014544.1"/>
</dbReference>
<dbReference type="InterPro" id="IPR050595">
    <property type="entry name" value="Bact_response_regulator"/>
</dbReference>
<dbReference type="Gene3D" id="3.40.50.2300">
    <property type="match status" value="1"/>
</dbReference>
<protein>
    <recommendedName>
        <fullName evidence="3">Response regulatory domain-containing protein</fullName>
    </recommendedName>
</protein>
<feature type="modified residue" description="4-aspartylphosphate" evidence="2">
    <location>
        <position position="59"/>
    </location>
</feature>
<keyword evidence="1 2" id="KW-0597">Phosphoprotein</keyword>
<feature type="domain" description="Response regulatory" evidence="3">
    <location>
        <begin position="9"/>
        <end position="126"/>
    </location>
</feature>
<dbReference type="Pfam" id="PF00072">
    <property type="entry name" value="Response_reg"/>
    <property type="match status" value="1"/>
</dbReference>
<sequence length="131" mass="14567">MTTCPELERVLYIEDEPDIRLVAEIALRQVGALNVITCAGGEEGLSLIHDFMPQLIILDVMMPGMDGPQILCKLRDMPEFKTTPVVFITAKVQADEVEQFKRLGAADVISKPFNPMTLADDVRAIWAACYE</sequence>
<name>A0A127M337_9GAMM</name>
<dbReference type="PROSITE" id="PS50110">
    <property type="entry name" value="RESPONSE_REGULATORY"/>
    <property type="match status" value="1"/>
</dbReference>
<dbReference type="AlphaFoldDB" id="A0A127M337"/>
<dbReference type="InterPro" id="IPR001789">
    <property type="entry name" value="Sig_transdc_resp-reg_receiver"/>
</dbReference>
<dbReference type="EMBL" id="CP014544">
    <property type="protein sequence ID" value="AMO67621.1"/>
    <property type="molecule type" value="Genomic_DNA"/>
</dbReference>
<dbReference type="KEGG" id="zal:AZF00_04620"/>
<evidence type="ECO:0000259" key="3">
    <source>
        <dbReference type="PROSITE" id="PS50110"/>
    </source>
</evidence>
<dbReference type="SUPFAM" id="SSF52172">
    <property type="entry name" value="CheY-like"/>
    <property type="match status" value="1"/>
</dbReference>
<evidence type="ECO:0000313" key="4">
    <source>
        <dbReference type="EMBL" id="AMO67621.1"/>
    </source>
</evidence>
<gene>
    <name evidence="4" type="ORF">AZF00_04620</name>
</gene>
<dbReference type="GO" id="GO:0000160">
    <property type="term" value="P:phosphorelay signal transduction system"/>
    <property type="evidence" value="ECO:0007669"/>
    <property type="project" value="InterPro"/>
</dbReference>
<dbReference type="Proteomes" id="UP000074119">
    <property type="component" value="Chromosome"/>
</dbReference>
<dbReference type="PANTHER" id="PTHR44591">
    <property type="entry name" value="STRESS RESPONSE REGULATOR PROTEIN 1"/>
    <property type="match status" value="1"/>
</dbReference>
<evidence type="ECO:0000256" key="2">
    <source>
        <dbReference type="PROSITE-ProRule" id="PRU00169"/>
    </source>
</evidence>
<proteinExistence type="predicted"/>
<dbReference type="InterPro" id="IPR011006">
    <property type="entry name" value="CheY-like_superfamily"/>
</dbReference>
<dbReference type="SMART" id="SM00448">
    <property type="entry name" value="REC"/>
    <property type="match status" value="1"/>
</dbReference>
<evidence type="ECO:0000313" key="5">
    <source>
        <dbReference type="Proteomes" id="UP000074119"/>
    </source>
</evidence>
<dbReference type="PANTHER" id="PTHR44591:SF3">
    <property type="entry name" value="RESPONSE REGULATORY DOMAIN-CONTAINING PROTEIN"/>
    <property type="match status" value="1"/>
</dbReference>
<organism evidence="4 5">
    <name type="scientific">Zhongshania aliphaticivorans</name>
    <dbReference type="NCBI Taxonomy" id="1470434"/>
    <lineage>
        <taxon>Bacteria</taxon>
        <taxon>Pseudomonadati</taxon>
        <taxon>Pseudomonadota</taxon>
        <taxon>Gammaproteobacteria</taxon>
        <taxon>Cellvibrionales</taxon>
        <taxon>Spongiibacteraceae</taxon>
        <taxon>Zhongshania</taxon>
    </lineage>
</organism>
<reference evidence="4 5" key="1">
    <citation type="submission" date="2015-12" db="EMBL/GenBank/DDBJ databases">
        <authorList>
            <person name="Shamseldin A."/>
            <person name="Moawad H."/>
            <person name="Abd El-Rahim W.M."/>
            <person name="Sadowsky M.J."/>
        </authorList>
    </citation>
    <scope>NUCLEOTIDE SEQUENCE [LARGE SCALE GENOMIC DNA]</scope>
    <source>
        <strain evidence="4 5">SM2</strain>
    </source>
</reference>
<accession>A0A127M337</accession>
<evidence type="ECO:0000256" key="1">
    <source>
        <dbReference type="ARBA" id="ARBA00022553"/>
    </source>
</evidence>